<evidence type="ECO:0000313" key="4">
    <source>
        <dbReference type="Proteomes" id="UP000071859"/>
    </source>
</evidence>
<dbReference type="PRINTS" id="PR01438">
    <property type="entry name" value="UNVRSLSTRESS"/>
</dbReference>
<proteinExistence type="inferred from homology"/>
<protein>
    <submittedName>
        <fullName evidence="3">Universal stress protein family protein</fullName>
    </submittedName>
</protein>
<dbReference type="OrthoDB" id="9128847at2"/>
<evidence type="ECO:0000259" key="2">
    <source>
        <dbReference type="Pfam" id="PF00582"/>
    </source>
</evidence>
<evidence type="ECO:0000256" key="1">
    <source>
        <dbReference type="ARBA" id="ARBA00008791"/>
    </source>
</evidence>
<dbReference type="PANTHER" id="PTHR46268:SF15">
    <property type="entry name" value="UNIVERSAL STRESS PROTEIN HP_0031"/>
    <property type="match status" value="1"/>
</dbReference>
<dbReference type="InterPro" id="IPR006016">
    <property type="entry name" value="UspA"/>
</dbReference>
<comment type="similarity">
    <text evidence="1">Belongs to the universal stress protein A family.</text>
</comment>
<evidence type="ECO:0000313" key="3">
    <source>
        <dbReference type="EMBL" id="SAK87060.1"/>
    </source>
</evidence>
<organism evidence="3 4">
    <name type="scientific">Caballeronia calidae</name>
    <dbReference type="NCBI Taxonomy" id="1777139"/>
    <lineage>
        <taxon>Bacteria</taxon>
        <taxon>Pseudomonadati</taxon>
        <taxon>Pseudomonadota</taxon>
        <taxon>Betaproteobacteria</taxon>
        <taxon>Burkholderiales</taxon>
        <taxon>Burkholderiaceae</taxon>
        <taxon>Caballeronia</taxon>
    </lineage>
</organism>
<dbReference type="EMBL" id="FCOX02000025">
    <property type="protein sequence ID" value="SAK87060.1"/>
    <property type="molecule type" value="Genomic_DNA"/>
</dbReference>
<keyword evidence="4" id="KW-1185">Reference proteome</keyword>
<dbReference type="PANTHER" id="PTHR46268">
    <property type="entry name" value="STRESS RESPONSE PROTEIN NHAX"/>
    <property type="match status" value="1"/>
</dbReference>
<reference evidence="3" key="1">
    <citation type="submission" date="2016-01" db="EMBL/GenBank/DDBJ databases">
        <authorList>
            <person name="Peeters C."/>
        </authorList>
    </citation>
    <scope>NUCLEOTIDE SEQUENCE</scope>
    <source>
        <strain evidence="3">LMG 29321</strain>
    </source>
</reference>
<name>A0A158CY73_9BURK</name>
<comment type="caution">
    <text evidence="3">The sequence shown here is derived from an EMBL/GenBank/DDBJ whole genome shotgun (WGS) entry which is preliminary data.</text>
</comment>
<dbReference type="AlphaFoldDB" id="A0A158CY73"/>
<gene>
    <name evidence="3" type="ORF">AWB78_04499</name>
</gene>
<dbReference type="Gene3D" id="3.40.50.12370">
    <property type="match status" value="1"/>
</dbReference>
<dbReference type="SUPFAM" id="SSF52402">
    <property type="entry name" value="Adenine nucleotide alpha hydrolases-like"/>
    <property type="match status" value="2"/>
</dbReference>
<dbReference type="RefSeq" id="WP_062608093.1">
    <property type="nucleotide sequence ID" value="NZ_FCOX02000025.1"/>
</dbReference>
<dbReference type="Pfam" id="PF00582">
    <property type="entry name" value="Usp"/>
    <property type="match status" value="1"/>
</dbReference>
<feature type="domain" description="UspA" evidence="2">
    <location>
        <begin position="157"/>
        <end position="277"/>
    </location>
</feature>
<dbReference type="InterPro" id="IPR006015">
    <property type="entry name" value="Universal_stress_UspA"/>
</dbReference>
<dbReference type="Proteomes" id="UP000071859">
    <property type="component" value="Unassembled WGS sequence"/>
</dbReference>
<accession>A0A158CY73</accession>
<dbReference type="CDD" id="cd00293">
    <property type="entry name" value="USP-like"/>
    <property type="match status" value="1"/>
</dbReference>
<sequence>MTFKTIVVQLDTGAHATHRLDAAVALAERFEAHLRGVYSEFTLDPRFYYQADCAHRYDVSLADICRERRERAEHMFRERLAATKVPHDWLACEMTGGSSILHHARRADLTIVGQHDPHEADAYLADRFPEGTIMGAGGPVLVWPRNDAPRPLDATAVIAWDGSREAARAAGDALPLLRRAAHVDIVSIRADRDAPPGDGGAAPDLARSLIRHSVHVNVVELSVPRSASVEGALTSYLKSERARLLVMGAFHHGRVGEFVLGGLTRAVLREAGLPVLMSN</sequence>